<feature type="domain" description="Carboxylesterase type B" evidence="1">
    <location>
        <begin position="12"/>
        <end position="72"/>
    </location>
</feature>
<dbReference type="EMBL" id="BRZM01000020">
    <property type="protein sequence ID" value="GLD54568.1"/>
    <property type="molecule type" value="Genomic_DNA"/>
</dbReference>
<evidence type="ECO:0000313" key="2">
    <source>
        <dbReference type="EMBL" id="GLD54568.1"/>
    </source>
</evidence>
<dbReference type="InterPro" id="IPR002018">
    <property type="entry name" value="CarbesteraseB"/>
</dbReference>
<protein>
    <submittedName>
        <fullName evidence="2">Cocaine esterase-like protein</fullName>
    </submittedName>
</protein>
<reference evidence="2" key="1">
    <citation type="submission" date="2022-08" db="EMBL/GenBank/DDBJ databases">
        <title>Genome sequencing of akame (Lates japonicus).</title>
        <authorList>
            <person name="Hashiguchi Y."/>
            <person name="Takahashi H."/>
        </authorList>
    </citation>
    <scope>NUCLEOTIDE SEQUENCE</scope>
    <source>
        <strain evidence="2">Kochi</strain>
    </source>
</reference>
<evidence type="ECO:0000259" key="1">
    <source>
        <dbReference type="Pfam" id="PF00135"/>
    </source>
</evidence>
<dbReference type="AlphaFoldDB" id="A0AAD3MHC8"/>
<dbReference type="SUPFAM" id="SSF53474">
    <property type="entry name" value="alpha/beta-Hydrolases"/>
    <property type="match status" value="1"/>
</dbReference>
<dbReference type="Pfam" id="PF00135">
    <property type="entry name" value="COesterase"/>
    <property type="match status" value="1"/>
</dbReference>
<accession>A0AAD3MHC8</accession>
<dbReference type="InterPro" id="IPR029058">
    <property type="entry name" value="AB_hydrolase_fold"/>
</dbReference>
<dbReference type="Proteomes" id="UP001279410">
    <property type="component" value="Unassembled WGS sequence"/>
</dbReference>
<evidence type="ECO:0000313" key="3">
    <source>
        <dbReference type="Proteomes" id="UP001279410"/>
    </source>
</evidence>
<proteinExistence type="predicted"/>
<comment type="caution">
    <text evidence="2">The sequence shown here is derived from an EMBL/GenBank/DDBJ whole genome shotgun (WGS) entry which is preliminary data.</text>
</comment>
<gene>
    <name evidence="2" type="ORF">AKAME5_000716400</name>
</gene>
<name>A0AAD3MHC8_LATJO</name>
<sequence>MESQHTERLCKFLAPSIGDTFLNGPPENILKNKEFQKVPTLIGVSSHEFGWTVPQASGENELILNEYLQQIDSREHGDTLTEILCRPLNGPGLEEWPP</sequence>
<keyword evidence="3" id="KW-1185">Reference proteome</keyword>
<dbReference type="Gene3D" id="3.40.50.1820">
    <property type="entry name" value="alpha/beta hydrolase"/>
    <property type="match status" value="1"/>
</dbReference>
<organism evidence="2 3">
    <name type="scientific">Lates japonicus</name>
    <name type="common">Japanese lates</name>
    <dbReference type="NCBI Taxonomy" id="270547"/>
    <lineage>
        <taxon>Eukaryota</taxon>
        <taxon>Metazoa</taxon>
        <taxon>Chordata</taxon>
        <taxon>Craniata</taxon>
        <taxon>Vertebrata</taxon>
        <taxon>Euteleostomi</taxon>
        <taxon>Actinopterygii</taxon>
        <taxon>Neopterygii</taxon>
        <taxon>Teleostei</taxon>
        <taxon>Neoteleostei</taxon>
        <taxon>Acanthomorphata</taxon>
        <taxon>Carangaria</taxon>
        <taxon>Carangaria incertae sedis</taxon>
        <taxon>Centropomidae</taxon>
        <taxon>Lates</taxon>
    </lineage>
</organism>